<dbReference type="Proteomes" id="UP000265703">
    <property type="component" value="Unassembled WGS sequence"/>
</dbReference>
<feature type="signal peptide" evidence="2">
    <location>
        <begin position="1"/>
        <end position="31"/>
    </location>
</feature>
<proteinExistence type="predicted"/>
<keyword evidence="1" id="KW-0812">Transmembrane</keyword>
<feature type="chain" id="PRO_5017248237" evidence="2">
    <location>
        <begin position="32"/>
        <end position="243"/>
    </location>
</feature>
<organism evidence="3 4">
    <name type="scientific">Glomus cerebriforme</name>
    <dbReference type="NCBI Taxonomy" id="658196"/>
    <lineage>
        <taxon>Eukaryota</taxon>
        <taxon>Fungi</taxon>
        <taxon>Fungi incertae sedis</taxon>
        <taxon>Mucoromycota</taxon>
        <taxon>Glomeromycotina</taxon>
        <taxon>Glomeromycetes</taxon>
        <taxon>Glomerales</taxon>
        <taxon>Glomeraceae</taxon>
        <taxon>Glomus</taxon>
    </lineage>
</organism>
<protein>
    <submittedName>
        <fullName evidence="3">Uncharacterized protein</fullName>
    </submittedName>
</protein>
<keyword evidence="1" id="KW-0472">Membrane</keyword>
<comment type="caution">
    <text evidence="3">The sequence shown here is derived from an EMBL/GenBank/DDBJ whole genome shotgun (WGS) entry which is preliminary data.</text>
</comment>
<feature type="transmembrane region" description="Helical" evidence="1">
    <location>
        <begin position="65"/>
        <end position="83"/>
    </location>
</feature>
<evidence type="ECO:0000313" key="4">
    <source>
        <dbReference type="Proteomes" id="UP000265703"/>
    </source>
</evidence>
<accession>A0A397SG22</accession>
<dbReference type="EMBL" id="QKYT01000443">
    <property type="protein sequence ID" value="RIA85163.1"/>
    <property type="molecule type" value="Genomic_DNA"/>
</dbReference>
<dbReference type="OrthoDB" id="3366475at2759"/>
<feature type="transmembrane region" description="Helical" evidence="1">
    <location>
        <begin position="123"/>
        <end position="148"/>
    </location>
</feature>
<evidence type="ECO:0000256" key="1">
    <source>
        <dbReference type="SAM" id="Phobius"/>
    </source>
</evidence>
<keyword evidence="4" id="KW-1185">Reference proteome</keyword>
<evidence type="ECO:0000313" key="3">
    <source>
        <dbReference type="EMBL" id="RIA85163.1"/>
    </source>
</evidence>
<evidence type="ECO:0000256" key="2">
    <source>
        <dbReference type="SAM" id="SignalP"/>
    </source>
</evidence>
<keyword evidence="1" id="KW-1133">Transmembrane helix</keyword>
<dbReference type="AlphaFoldDB" id="A0A397SG22"/>
<name>A0A397SG22_9GLOM</name>
<keyword evidence="2" id="KW-0732">Signal</keyword>
<gene>
    <name evidence="3" type="ORF">C1645_386798</name>
</gene>
<sequence length="243" mass="28267">MLKFKMNRNTYFIVCIIILLLTLCIIIQVNADKPEQPPLPKEKPPQLDEHGTLDNTNSDSIKTEHILALLQPFILIFRILYALISYIWTFILYVFSPVFWVLSALYNVFILTPYTITQKINSYFYPLYMFLVTAALFGILIGGMAGWLSEVIVKFMIPPTSDGLTYDEQENNRINSERLNRRAQALANLRARNGGRITDEFYNRYRQQKMMESYGTNQYYNNYSNYNNNMDYRSYAGTGVGDS</sequence>
<feature type="transmembrane region" description="Helical" evidence="1">
    <location>
        <begin position="90"/>
        <end position="111"/>
    </location>
</feature>
<reference evidence="3 4" key="1">
    <citation type="submission" date="2018-06" db="EMBL/GenBank/DDBJ databases">
        <title>Comparative genomics reveals the genomic features of Rhizophagus irregularis, R. cerebriforme, R. diaphanum and Gigaspora rosea, and their symbiotic lifestyle signature.</title>
        <authorList>
            <person name="Morin E."/>
            <person name="San Clemente H."/>
            <person name="Chen E.C.H."/>
            <person name="De La Providencia I."/>
            <person name="Hainaut M."/>
            <person name="Kuo A."/>
            <person name="Kohler A."/>
            <person name="Murat C."/>
            <person name="Tang N."/>
            <person name="Roy S."/>
            <person name="Loubradou J."/>
            <person name="Henrissat B."/>
            <person name="Grigoriev I.V."/>
            <person name="Corradi N."/>
            <person name="Roux C."/>
            <person name="Martin F.M."/>
        </authorList>
    </citation>
    <scope>NUCLEOTIDE SEQUENCE [LARGE SCALE GENOMIC DNA]</scope>
    <source>
        <strain evidence="3 4">DAOM 227022</strain>
    </source>
</reference>